<feature type="compositionally biased region" description="Acidic residues" evidence="1">
    <location>
        <begin position="148"/>
        <end position="166"/>
    </location>
</feature>
<feature type="region of interest" description="Disordered" evidence="1">
    <location>
        <begin position="117"/>
        <end position="204"/>
    </location>
</feature>
<sequence>LNHCKQYGTIPVGACVPPGAVAPPRPPSPGPLPLPLGPEDGRSSRVPLMRERNSQQRLCVNCDTTYVPHGQVRARPYCLWGVCTVRNTLQAASRPWPSFQTVPCARTQDLRPVSRAVEPHVQQEQQEPGPSEGKGGSGAAAKSGSDSEQGDADEDEEVEPAYDEDSYDPRADARMGPFATTPAASSGAGASAPPNGRAAEATPAAAAAPAPAAAVAAAGSAAHAAPGAGRAAGPQEGGVHAATASTATPAALTSPSAPAATASAPAAHAAPAAPEGWTLLDKYCPRCSTVLVRSRANRRMFCVACDAVVLAAVQRAPLAALPAATPDKPSALAPGHPALGNAILSAAALAPPLPADSAGAAALASASGRDGSEGPAPSGPDLLLSSLLERTSAADTERARAHLALLSDCLDFLAKLRSLR</sequence>
<dbReference type="Proteomes" id="UP000236333">
    <property type="component" value="Unassembled WGS sequence"/>
</dbReference>
<feature type="non-terminal residue" evidence="2">
    <location>
        <position position="1"/>
    </location>
</feature>
<dbReference type="AlphaFoldDB" id="A0A2J8A126"/>
<gene>
    <name evidence="2" type="ORF">TSOC_007455</name>
</gene>
<protein>
    <submittedName>
        <fullName evidence="2">Uncharacterized protein</fullName>
    </submittedName>
</protein>
<feature type="compositionally biased region" description="Pro residues" evidence="1">
    <location>
        <begin position="21"/>
        <end position="36"/>
    </location>
</feature>
<dbReference type="Pfam" id="PF06677">
    <property type="entry name" value="Auto_anti-p27"/>
    <property type="match status" value="1"/>
</dbReference>
<dbReference type="OrthoDB" id="28939at2759"/>
<feature type="compositionally biased region" description="Low complexity" evidence="1">
    <location>
        <begin position="122"/>
        <end position="131"/>
    </location>
</feature>
<evidence type="ECO:0000313" key="2">
    <source>
        <dbReference type="EMBL" id="PNH06188.1"/>
    </source>
</evidence>
<keyword evidence="3" id="KW-1185">Reference proteome</keyword>
<organism evidence="2 3">
    <name type="scientific">Tetrabaena socialis</name>
    <dbReference type="NCBI Taxonomy" id="47790"/>
    <lineage>
        <taxon>Eukaryota</taxon>
        <taxon>Viridiplantae</taxon>
        <taxon>Chlorophyta</taxon>
        <taxon>core chlorophytes</taxon>
        <taxon>Chlorophyceae</taxon>
        <taxon>CS clade</taxon>
        <taxon>Chlamydomonadales</taxon>
        <taxon>Tetrabaenaceae</taxon>
        <taxon>Tetrabaena</taxon>
    </lineage>
</organism>
<comment type="caution">
    <text evidence="2">The sequence shown here is derived from an EMBL/GenBank/DDBJ whole genome shotgun (WGS) entry which is preliminary data.</text>
</comment>
<dbReference type="EMBL" id="PGGS01000252">
    <property type="protein sequence ID" value="PNH06188.1"/>
    <property type="molecule type" value="Genomic_DNA"/>
</dbReference>
<evidence type="ECO:0000256" key="1">
    <source>
        <dbReference type="SAM" id="MobiDB-lite"/>
    </source>
</evidence>
<reference evidence="2 3" key="1">
    <citation type="journal article" date="2017" name="Mol. Biol. Evol.">
        <title>The 4-celled Tetrabaena socialis nuclear genome reveals the essential components for genetic control of cell number at the origin of multicellularity in the volvocine lineage.</title>
        <authorList>
            <person name="Featherston J."/>
            <person name="Arakaki Y."/>
            <person name="Hanschen E.R."/>
            <person name="Ferris P.J."/>
            <person name="Michod R.E."/>
            <person name="Olson B.J.S.C."/>
            <person name="Nozaki H."/>
            <person name="Durand P.M."/>
        </authorList>
    </citation>
    <scope>NUCLEOTIDE SEQUENCE [LARGE SCALE GENOMIC DNA]</scope>
    <source>
        <strain evidence="2 3">NIES-571</strain>
    </source>
</reference>
<accession>A0A2J8A126</accession>
<proteinExistence type="predicted"/>
<feature type="compositionally biased region" description="Low complexity" evidence="1">
    <location>
        <begin position="179"/>
        <end position="204"/>
    </location>
</feature>
<feature type="region of interest" description="Disordered" evidence="1">
    <location>
        <begin position="21"/>
        <end position="42"/>
    </location>
</feature>
<name>A0A2J8A126_9CHLO</name>
<evidence type="ECO:0000313" key="3">
    <source>
        <dbReference type="Proteomes" id="UP000236333"/>
    </source>
</evidence>
<dbReference type="InterPro" id="IPR009563">
    <property type="entry name" value="SSSCA1"/>
</dbReference>
<feature type="non-terminal residue" evidence="2">
    <location>
        <position position="420"/>
    </location>
</feature>